<dbReference type="Pfam" id="PF00155">
    <property type="entry name" value="Aminotran_1_2"/>
    <property type="match status" value="1"/>
</dbReference>
<evidence type="ECO:0000256" key="1">
    <source>
        <dbReference type="ARBA" id="ARBA00005384"/>
    </source>
</evidence>
<dbReference type="InterPro" id="IPR004839">
    <property type="entry name" value="Aminotransferase_I/II_large"/>
</dbReference>
<dbReference type="PROSITE" id="PS50949">
    <property type="entry name" value="HTH_GNTR"/>
    <property type="match status" value="1"/>
</dbReference>
<keyword evidence="2" id="KW-0663">Pyridoxal phosphate</keyword>
<proteinExistence type="inferred from homology"/>
<dbReference type="Proteomes" id="UP000466906">
    <property type="component" value="Chromosome"/>
</dbReference>
<gene>
    <name evidence="7" type="ORF">MALV_16240</name>
</gene>
<organism evidence="7 8">
    <name type="scientific">Mycolicibacterium alvei</name>
    <dbReference type="NCBI Taxonomy" id="67081"/>
    <lineage>
        <taxon>Bacteria</taxon>
        <taxon>Bacillati</taxon>
        <taxon>Actinomycetota</taxon>
        <taxon>Actinomycetes</taxon>
        <taxon>Mycobacteriales</taxon>
        <taxon>Mycobacteriaceae</taxon>
        <taxon>Mycolicibacterium</taxon>
    </lineage>
</organism>
<dbReference type="GO" id="GO:0003700">
    <property type="term" value="F:DNA-binding transcription factor activity"/>
    <property type="evidence" value="ECO:0007669"/>
    <property type="project" value="InterPro"/>
</dbReference>
<evidence type="ECO:0000256" key="4">
    <source>
        <dbReference type="ARBA" id="ARBA00023125"/>
    </source>
</evidence>
<name>A0A6N4UPW7_9MYCO</name>
<dbReference type="InterPro" id="IPR015421">
    <property type="entry name" value="PyrdxlP-dep_Trfase_major"/>
</dbReference>
<dbReference type="SUPFAM" id="SSF53383">
    <property type="entry name" value="PLP-dependent transferases"/>
    <property type="match status" value="1"/>
</dbReference>
<dbReference type="EMBL" id="AP022565">
    <property type="protein sequence ID" value="BBX26499.1"/>
    <property type="molecule type" value="Genomic_DNA"/>
</dbReference>
<protein>
    <submittedName>
        <fullName evidence="7">GntR family transcriptional regulator</fullName>
    </submittedName>
</protein>
<dbReference type="InterPro" id="IPR036390">
    <property type="entry name" value="WH_DNA-bd_sf"/>
</dbReference>
<keyword evidence="5" id="KW-0804">Transcription</keyword>
<dbReference type="InterPro" id="IPR000524">
    <property type="entry name" value="Tscrpt_reg_HTH_GntR"/>
</dbReference>
<dbReference type="CDD" id="cd07377">
    <property type="entry name" value="WHTH_GntR"/>
    <property type="match status" value="1"/>
</dbReference>
<dbReference type="SUPFAM" id="SSF46785">
    <property type="entry name" value="Winged helix' DNA-binding domain"/>
    <property type="match status" value="1"/>
</dbReference>
<evidence type="ECO:0000256" key="2">
    <source>
        <dbReference type="ARBA" id="ARBA00022898"/>
    </source>
</evidence>
<dbReference type="InterPro" id="IPR036388">
    <property type="entry name" value="WH-like_DNA-bd_sf"/>
</dbReference>
<keyword evidence="8" id="KW-1185">Reference proteome</keyword>
<dbReference type="PRINTS" id="PR00035">
    <property type="entry name" value="HTHGNTR"/>
</dbReference>
<dbReference type="InterPro" id="IPR015424">
    <property type="entry name" value="PyrdxlP-dep_Trfase"/>
</dbReference>
<evidence type="ECO:0000256" key="5">
    <source>
        <dbReference type="ARBA" id="ARBA00023163"/>
    </source>
</evidence>
<dbReference type="KEGG" id="malv:MALV_16240"/>
<keyword evidence="3" id="KW-0805">Transcription regulation</keyword>
<reference evidence="7 8" key="1">
    <citation type="journal article" date="2019" name="Emerg. Microbes Infect.">
        <title>Comprehensive subspecies identification of 175 nontuberculous mycobacteria species based on 7547 genomic profiles.</title>
        <authorList>
            <person name="Matsumoto Y."/>
            <person name="Kinjo T."/>
            <person name="Motooka D."/>
            <person name="Nabeya D."/>
            <person name="Jung N."/>
            <person name="Uechi K."/>
            <person name="Horii T."/>
            <person name="Iida T."/>
            <person name="Fujita J."/>
            <person name="Nakamura S."/>
        </authorList>
    </citation>
    <scope>NUCLEOTIDE SEQUENCE [LARGE SCALE GENOMIC DNA]</scope>
    <source>
        <strain evidence="7 8">JCM 12272</strain>
    </source>
</reference>
<feature type="domain" description="HTH gntR-type" evidence="6">
    <location>
        <begin position="42"/>
        <end position="110"/>
    </location>
</feature>
<evidence type="ECO:0000256" key="3">
    <source>
        <dbReference type="ARBA" id="ARBA00023015"/>
    </source>
</evidence>
<dbReference type="PROSITE" id="PS00794">
    <property type="entry name" value="HPPK"/>
    <property type="match status" value="1"/>
</dbReference>
<evidence type="ECO:0000259" key="6">
    <source>
        <dbReference type="PROSITE" id="PS50949"/>
    </source>
</evidence>
<dbReference type="CDD" id="cd00609">
    <property type="entry name" value="AAT_like"/>
    <property type="match status" value="1"/>
</dbReference>
<dbReference type="GO" id="GO:0003848">
    <property type="term" value="F:2-amino-4-hydroxy-6-hydroxymethyldihydropteridine diphosphokinase activity"/>
    <property type="evidence" value="ECO:0007669"/>
    <property type="project" value="InterPro"/>
</dbReference>
<dbReference type="Gene3D" id="1.10.10.10">
    <property type="entry name" value="Winged helix-like DNA-binding domain superfamily/Winged helix DNA-binding domain"/>
    <property type="match status" value="1"/>
</dbReference>
<dbReference type="GO" id="GO:0003677">
    <property type="term" value="F:DNA binding"/>
    <property type="evidence" value="ECO:0007669"/>
    <property type="project" value="UniProtKB-KW"/>
</dbReference>
<sequence>MHFNIQLAHTGLIMSTDMAARTLDVDLLARELGNWRTSNQSGPAYLGLADAIRLLIVDGRVPVGSRIPSERALADSLRVSRTTVTAAFTQLRDDGYLHARRGARSIAALPAAGHVPSGTTAPTVSLAAAALSAPGTAVLEAFAEAARDIAPYLREPGHELMGVGPLRAAIAERYCSRGLPTDPSQIMVTSGAQHAIGLILASHTQPGDRVLVEQPTYHGALAAISTAGARPVPVALTEDGWELDAVHAALRQLAPSLAYLVPDSHNPTGFTMPTAERKRLGQIISDTRTRTIVDESIADMWIDEAPPEPLAASVPRNDLVLTIGSMSKSFWGGLRVGWIRAERGTLATIAAIRPSVDLGTPILEQLAAAKLLAMRTDVLPERREILRVRREFLVALLARELPDWQPGHGRGGMSLWVKLPAPMSTALSAAAMRLGLDVPAGPRFGVDGTLERFIRLPYALPEPELEEAVRLLSRAWHSITGTLSAAPQTLVV</sequence>
<dbReference type="InterPro" id="IPR051446">
    <property type="entry name" value="HTH_trans_reg/aminotransferase"/>
</dbReference>
<dbReference type="InterPro" id="IPR000550">
    <property type="entry name" value="Hppk"/>
</dbReference>
<evidence type="ECO:0000313" key="8">
    <source>
        <dbReference type="Proteomes" id="UP000466906"/>
    </source>
</evidence>
<accession>A0A6N4UPW7</accession>
<dbReference type="AlphaFoldDB" id="A0A6N4UPW7"/>
<keyword evidence="4" id="KW-0238">DNA-binding</keyword>
<comment type="similarity">
    <text evidence="1">In the C-terminal section; belongs to the class-I pyridoxal-phosphate-dependent aminotransferase family.</text>
</comment>
<dbReference type="Pfam" id="PF00392">
    <property type="entry name" value="GntR"/>
    <property type="match status" value="1"/>
</dbReference>
<dbReference type="GO" id="GO:0009396">
    <property type="term" value="P:folic acid-containing compound biosynthetic process"/>
    <property type="evidence" value="ECO:0007669"/>
    <property type="project" value="InterPro"/>
</dbReference>
<dbReference type="Gene3D" id="3.40.640.10">
    <property type="entry name" value="Type I PLP-dependent aspartate aminotransferase-like (Major domain)"/>
    <property type="match status" value="1"/>
</dbReference>
<dbReference type="PANTHER" id="PTHR46577:SF1">
    <property type="entry name" value="HTH-TYPE TRANSCRIPTIONAL REGULATORY PROTEIN GABR"/>
    <property type="match status" value="1"/>
</dbReference>
<dbReference type="PANTHER" id="PTHR46577">
    <property type="entry name" value="HTH-TYPE TRANSCRIPTIONAL REGULATORY PROTEIN GABR"/>
    <property type="match status" value="1"/>
</dbReference>
<dbReference type="GO" id="GO:0030170">
    <property type="term" value="F:pyridoxal phosphate binding"/>
    <property type="evidence" value="ECO:0007669"/>
    <property type="project" value="InterPro"/>
</dbReference>
<dbReference type="SMART" id="SM00345">
    <property type="entry name" value="HTH_GNTR"/>
    <property type="match status" value="1"/>
</dbReference>
<evidence type="ECO:0000313" key="7">
    <source>
        <dbReference type="EMBL" id="BBX26499.1"/>
    </source>
</evidence>